<keyword evidence="12" id="KW-0175">Coiled coil</keyword>
<keyword evidence="8" id="KW-0863">Zinc-finger</keyword>
<keyword evidence="10" id="KW-0862">Zinc</keyword>
<dbReference type="EMBL" id="PPHD01019356">
    <property type="protein sequence ID" value="POI28430.1"/>
    <property type="molecule type" value="Genomic_DNA"/>
</dbReference>
<dbReference type="SMART" id="SM00248">
    <property type="entry name" value="ANK"/>
    <property type="match status" value="2"/>
</dbReference>
<protein>
    <recommendedName>
        <fullName evidence="16">VLRF1 domain-containing protein</fullName>
    </recommendedName>
</protein>
<accession>A0A2P4SWF8</accession>
<comment type="subcellular location">
    <subcellularLocation>
        <location evidence="1">Cytoplasm</location>
    </subcellularLocation>
</comment>
<dbReference type="PROSITE" id="PS50297">
    <property type="entry name" value="ANK_REP_REGION"/>
    <property type="match status" value="1"/>
</dbReference>
<keyword evidence="4 14" id="KW-0540">Nuclease</keyword>
<dbReference type="PANTHER" id="PTHR16036">
    <property type="entry name" value="ANKYRIN REPEAT AND ZINC FINGER DOMAIN-CONTAINING PROTEIN 1"/>
    <property type="match status" value="1"/>
</dbReference>
<dbReference type="GO" id="GO:0005737">
    <property type="term" value="C:cytoplasm"/>
    <property type="evidence" value="ECO:0007669"/>
    <property type="project" value="UniProtKB-SubCell"/>
</dbReference>
<dbReference type="Pfam" id="PF00023">
    <property type="entry name" value="Ank"/>
    <property type="match status" value="1"/>
</dbReference>
<keyword evidence="11 13" id="KW-0040">ANK repeat</keyword>
<organism evidence="17 18">
    <name type="scientific">Bambusicola thoracicus</name>
    <name type="common">Chinese bamboo-partridge</name>
    <name type="synonym">Perdix thoracica</name>
    <dbReference type="NCBI Taxonomy" id="9083"/>
    <lineage>
        <taxon>Eukaryota</taxon>
        <taxon>Metazoa</taxon>
        <taxon>Chordata</taxon>
        <taxon>Craniata</taxon>
        <taxon>Vertebrata</taxon>
        <taxon>Euteleostomi</taxon>
        <taxon>Archelosauria</taxon>
        <taxon>Archosauria</taxon>
        <taxon>Dinosauria</taxon>
        <taxon>Saurischia</taxon>
        <taxon>Theropoda</taxon>
        <taxon>Coelurosauria</taxon>
        <taxon>Aves</taxon>
        <taxon>Neognathae</taxon>
        <taxon>Galloanserae</taxon>
        <taxon>Galliformes</taxon>
        <taxon>Phasianidae</taxon>
        <taxon>Perdicinae</taxon>
        <taxon>Bambusicola</taxon>
    </lineage>
</organism>
<gene>
    <name evidence="17" type="ORF">CIB84_007820</name>
</gene>
<sequence>MASCWMGPSLLCSSQVQEHKTFHRYTVRARRGTAQSLRDAQTAGSAPRSAGASLRRYNEAALLKDSMEPSFLPQDIQDLLAAWAEHLKEAQRIFLRAPRHNRALLFDSRNPHLSRGDPRVCHIPLSTRRATLREVLRVHAALSSLQVFGELAWPWCPNTSGKDTPLEDITGSPRKVWQKKQRAAETDPLQMNTAPEEEEEEEEEESPAGELETVEVTLGTLDLREFEVMPKRNRKRRKKRNKKMENGDPQTQLRDALFTACKTGDVGTLRHLLGVPESRGPLEDGKDGDDGQPLDLPHSLLNQPVDERGFTLLHVAACAGRAEAVCLLLEAGADPALRDRQDRTPYCVSADKPTRNAFRKFMVDHPDKYDYSRAKVPGPLTLEMEAKKLEKKRAQKAQRKQREQAQREERQRLEQEREEKQQFAALSDREKRALAAEWRLAEQMKNGSTALSNISRCWYCGESLLGRIPFHYLDFSFCSTTCLQTHRRARASHT</sequence>
<keyword evidence="6" id="KW-0677">Repeat</keyword>
<evidence type="ECO:0000256" key="3">
    <source>
        <dbReference type="ARBA" id="ARBA00022490"/>
    </source>
</evidence>
<keyword evidence="5" id="KW-0479">Metal-binding</keyword>
<dbReference type="GO" id="GO:0036503">
    <property type="term" value="P:ERAD pathway"/>
    <property type="evidence" value="ECO:0007669"/>
    <property type="project" value="TreeGrafter"/>
</dbReference>
<proteinExistence type="inferred from homology"/>
<evidence type="ECO:0000256" key="15">
    <source>
        <dbReference type="SAM" id="MobiDB-lite"/>
    </source>
</evidence>
<dbReference type="PROSITE" id="PS52044">
    <property type="entry name" value="VLRF1"/>
    <property type="match status" value="1"/>
</dbReference>
<evidence type="ECO:0000256" key="2">
    <source>
        <dbReference type="ARBA" id="ARBA00009262"/>
    </source>
</evidence>
<feature type="compositionally biased region" description="Basic residues" evidence="15">
    <location>
        <begin position="231"/>
        <end position="242"/>
    </location>
</feature>
<reference evidence="17 18" key="1">
    <citation type="submission" date="2018-01" db="EMBL/GenBank/DDBJ databases">
        <title>Comparison of the Chinese Bamboo Partridge and Red Junglefowl genome sequences highlights the importance of demography in genome evolution.</title>
        <authorList>
            <person name="Tiley G.P."/>
            <person name="Kimball R.T."/>
            <person name="Braun E.L."/>
            <person name="Burleigh J.G."/>
        </authorList>
    </citation>
    <scope>NUCLEOTIDE SEQUENCE [LARGE SCALE GENOMIC DNA]</scope>
    <source>
        <strain evidence="17">RTK389</strain>
        <tissue evidence="17">Blood</tissue>
    </source>
</reference>
<comment type="caution">
    <text evidence="17">The sequence shown here is derived from an EMBL/GenBank/DDBJ whole genome shotgun (WGS) entry which is preliminary data.</text>
</comment>
<dbReference type="Pfam" id="PF18826">
    <property type="entry name" value="bVLRF1"/>
    <property type="match status" value="1"/>
</dbReference>
<dbReference type="OrthoDB" id="429841at2759"/>
<dbReference type="GO" id="GO:0004519">
    <property type="term" value="F:endonuclease activity"/>
    <property type="evidence" value="ECO:0007669"/>
    <property type="project" value="UniProtKB-KW"/>
</dbReference>
<dbReference type="AlphaFoldDB" id="A0A2P4SWF8"/>
<dbReference type="InterPro" id="IPR002110">
    <property type="entry name" value="Ankyrin_rpt"/>
</dbReference>
<dbReference type="GO" id="GO:0008270">
    <property type="term" value="F:zinc ion binding"/>
    <property type="evidence" value="ECO:0007669"/>
    <property type="project" value="UniProtKB-KW"/>
</dbReference>
<evidence type="ECO:0000313" key="18">
    <source>
        <dbReference type="Proteomes" id="UP000237246"/>
    </source>
</evidence>
<evidence type="ECO:0000256" key="8">
    <source>
        <dbReference type="ARBA" id="ARBA00022771"/>
    </source>
</evidence>
<feature type="region of interest" description="Disordered" evidence="15">
    <location>
        <begin position="159"/>
        <end position="253"/>
    </location>
</feature>
<evidence type="ECO:0000256" key="10">
    <source>
        <dbReference type="ARBA" id="ARBA00022833"/>
    </source>
</evidence>
<feature type="active site" evidence="14">
    <location>
        <position position="35"/>
    </location>
</feature>
<evidence type="ECO:0000256" key="12">
    <source>
        <dbReference type="ARBA" id="ARBA00023054"/>
    </source>
</evidence>
<name>A0A2P4SWF8_BAMTH</name>
<feature type="repeat" description="ANK" evidence="13">
    <location>
        <begin position="308"/>
        <end position="340"/>
    </location>
</feature>
<dbReference type="GO" id="GO:0016787">
    <property type="term" value="F:hydrolase activity"/>
    <property type="evidence" value="ECO:0007669"/>
    <property type="project" value="UniProtKB-KW"/>
</dbReference>
<dbReference type="PANTHER" id="PTHR16036:SF2">
    <property type="entry name" value="TRNA ENDONUCLEASE ANKZF1"/>
    <property type="match status" value="1"/>
</dbReference>
<dbReference type="SUPFAM" id="SSF48403">
    <property type="entry name" value="Ankyrin repeat"/>
    <property type="match status" value="1"/>
</dbReference>
<evidence type="ECO:0000256" key="7">
    <source>
        <dbReference type="ARBA" id="ARBA00022759"/>
    </source>
</evidence>
<evidence type="ECO:0000256" key="1">
    <source>
        <dbReference type="ARBA" id="ARBA00004496"/>
    </source>
</evidence>
<dbReference type="PROSITE" id="PS50088">
    <property type="entry name" value="ANK_REPEAT"/>
    <property type="match status" value="1"/>
</dbReference>
<evidence type="ECO:0000256" key="4">
    <source>
        <dbReference type="ARBA" id="ARBA00022722"/>
    </source>
</evidence>
<feature type="region of interest" description="Disordered" evidence="15">
    <location>
        <begin position="389"/>
        <end position="426"/>
    </location>
</feature>
<keyword evidence="18" id="KW-1185">Reference proteome</keyword>
<keyword evidence="9 14" id="KW-0378">Hydrolase</keyword>
<feature type="compositionally biased region" description="Basic residues" evidence="15">
    <location>
        <begin position="389"/>
        <end position="399"/>
    </location>
</feature>
<feature type="compositionally biased region" description="Basic and acidic residues" evidence="15">
    <location>
        <begin position="400"/>
        <end position="426"/>
    </location>
</feature>
<evidence type="ECO:0000313" key="17">
    <source>
        <dbReference type="EMBL" id="POI28430.1"/>
    </source>
</evidence>
<comment type="domain">
    <text evidence="14">The VLRF1 domain mediates binding to the 60S ribosomal subunit.</text>
</comment>
<feature type="domain" description="VLRF1" evidence="16">
    <location>
        <begin position="1"/>
        <end position="145"/>
    </location>
</feature>
<evidence type="ECO:0000256" key="11">
    <source>
        <dbReference type="ARBA" id="ARBA00023043"/>
    </source>
</evidence>
<evidence type="ECO:0000256" key="13">
    <source>
        <dbReference type="PROSITE-ProRule" id="PRU00023"/>
    </source>
</evidence>
<evidence type="ECO:0000256" key="5">
    <source>
        <dbReference type="ARBA" id="ARBA00022723"/>
    </source>
</evidence>
<comment type="similarity">
    <text evidence="2 14">Belongs to the ANKZF1/VMS1 family.</text>
</comment>
<dbReference type="InterPro" id="IPR036770">
    <property type="entry name" value="Ankyrin_rpt-contain_sf"/>
</dbReference>
<evidence type="ECO:0000256" key="14">
    <source>
        <dbReference type="PROSITE-ProRule" id="PRU01389"/>
    </source>
</evidence>
<dbReference type="Proteomes" id="UP000237246">
    <property type="component" value="Unassembled WGS sequence"/>
</dbReference>
<feature type="compositionally biased region" description="Acidic residues" evidence="15">
    <location>
        <begin position="195"/>
        <end position="207"/>
    </location>
</feature>
<evidence type="ECO:0000256" key="9">
    <source>
        <dbReference type="ARBA" id="ARBA00022801"/>
    </source>
</evidence>
<evidence type="ECO:0000256" key="6">
    <source>
        <dbReference type="ARBA" id="ARBA00022737"/>
    </source>
</evidence>
<keyword evidence="3 14" id="KW-0963">Cytoplasm</keyword>
<evidence type="ECO:0000259" key="16">
    <source>
        <dbReference type="PROSITE" id="PS52044"/>
    </source>
</evidence>
<dbReference type="Pfam" id="PF18716">
    <property type="entry name" value="VATC"/>
    <property type="match status" value="1"/>
</dbReference>
<dbReference type="InterPro" id="IPR041540">
    <property type="entry name" value="VATC"/>
</dbReference>
<dbReference type="Gene3D" id="1.25.40.20">
    <property type="entry name" value="Ankyrin repeat-containing domain"/>
    <property type="match status" value="1"/>
</dbReference>
<dbReference type="InterPro" id="IPR041175">
    <property type="entry name" value="VLRF1/Vms1"/>
</dbReference>
<keyword evidence="7 14" id="KW-0255">Endonuclease</keyword>
<dbReference type="InterPro" id="IPR047139">
    <property type="entry name" value="ANKZ1/VMS1"/>
</dbReference>